<dbReference type="SUPFAM" id="SSF54637">
    <property type="entry name" value="Thioesterase/thiol ester dehydrase-isomerase"/>
    <property type="match status" value="1"/>
</dbReference>
<evidence type="ECO:0000313" key="4">
    <source>
        <dbReference type="EMBL" id="WPG99682.1"/>
    </source>
</evidence>
<dbReference type="PANTHER" id="PTHR47260:SF7">
    <property type="entry name" value="THIOESTERASE FAMILY PROTEIN (AFU_ORTHOLOGUE AFUA_1G10800)"/>
    <property type="match status" value="1"/>
</dbReference>
<reference evidence="4 5" key="1">
    <citation type="submission" date="2023-11" db="EMBL/GenBank/DDBJ databases">
        <title>An acidophilic fungus is an integral part of prey digestion in a carnivorous sundew plant.</title>
        <authorList>
            <person name="Tsai I.J."/>
        </authorList>
    </citation>
    <scope>NUCLEOTIDE SEQUENCE [LARGE SCALE GENOMIC DNA]</scope>
    <source>
        <strain evidence="4">169a</strain>
    </source>
</reference>
<keyword evidence="2" id="KW-1133">Transmembrane helix</keyword>
<evidence type="ECO:0000256" key="1">
    <source>
        <dbReference type="SAM" id="MobiDB-lite"/>
    </source>
</evidence>
<feature type="region of interest" description="Disordered" evidence="1">
    <location>
        <begin position="59"/>
        <end position="97"/>
    </location>
</feature>
<keyword evidence="5" id="KW-1185">Reference proteome</keyword>
<organism evidence="4 5">
    <name type="scientific">Acrodontium crateriforme</name>
    <dbReference type="NCBI Taxonomy" id="150365"/>
    <lineage>
        <taxon>Eukaryota</taxon>
        <taxon>Fungi</taxon>
        <taxon>Dikarya</taxon>
        <taxon>Ascomycota</taxon>
        <taxon>Pezizomycotina</taxon>
        <taxon>Dothideomycetes</taxon>
        <taxon>Dothideomycetidae</taxon>
        <taxon>Mycosphaerellales</taxon>
        <taxon>Teratosphaeriaceae</taxon>
        <taxon>Acrodontium</taxon>
    </lineage>
</organism>
<dbReference type="Gene3D" id="3.10.129.10">
    <property type="entry name" value="Hotdog Thioesterase"/>
    <property type="match status" value="1"/>
</dbReference>
<gene>
    <name evidence="4" type="ORF">R9X50_00250100</name>
</gene>
<feature type="transmembrane region" description="Helical" evidence="2">
    <location>
        <begin position="101"/>
        <end position="122"/>
    </location>
</feature>
<name>A0AAQ3RB20_9PEZI</name>
<accession>A0AAQ3RB20</accession>
<evidence type="ECO:0000259" key="3">
    <source>
        <dbReference type="Pfam" id="PF03061"/>
    </source>
</evidence>
<protein>
    <recommendedName>
        <fullName evidence="3">Thioesterase domain-containing protein</fullName>
    </recommendedName>
</protein>
<evidence type="ECO:0000313" key="5">
    <source>
        <dbReference type="Proteomes" id="UP001303373"/>
    </source>
</evidence>
<sequence>MLTHRGRLVCGAAPAFGRRLLVSSSRRIFDSSSYTVARHFAHRASGPTISAIVHRRSRLSPSSPHFTFGSQKRDHTVASNNDTTSTTSQSSPQTPPKKRSLLASFFLTTSLVVAFTTAGFIMSAAQSANVVNGFLNAPTDAETLTLFTPPTPTATEVNEHIVNHPLAIRLRKTPGITESRPAMKIPEAMRPNNFTGGTLLGAGMLEAPLLQFNDYEAELPTMTQIMYFGQGLCGHPGIVHGGMLATMLDEGLARACFSKLPNKFGVTATLKIDYRIPCPADRYVILKAETVKVDGRKVWAKGWIELLNDDGVETGIKVVEAEALYIEPKGASTVGKIYSNGH</sequence>
<feature type="domain" description="Thioesterase" evidence="3">
    <location>
        <begin position="237"/>
        <end position="296"/>
    </location>
</feature>
<dbReference type="EMBL" id="CP138582">
    <property type="protein sequence ID" value="WPG99682.1"/>
    <property type="molecule type" value="Genomic_DNA"/>
</dbReference>
<keyword evidence="2" id="KW-0472">Membrane</keyword>
<dbReference type="InterPro" id="IPR052061">
    <property type="entry name" value="PTE-AB_protein"/>
</dbReference>
<keyword evidence="2" id="KW-0812">Transmembrane</keyword>
<evidence type="ECO:0000256" key="2">
    <source>
        <dbReference type="SAM" id="Phobius"/>
    </source>
</evidence>
<dbReference type="InterPro" id="IPR029069">
    <property type="entry name" value="HotDog_dom_sf"/>
</dbReference>
<dbReference type="Proteomes" id="UP001303373">
    <property type="component" value="Chromosome 3"/>
</dbReference>
<feature type="compositionally biased region" description="Low complexity" evidence="1">
    <location>
        <begin position="83"/>
        <end position="92"/>
    </location>
</feature>
<dbReference type="InterPro" id="IPR006683">
    <property type="entry name" value="Thioestr_dom"/>
</dbReference>
<dbReference type="CDD" id="cd03443">
    <property type="entry name" value="PaaI_thioesterase"/>
    <property type="match status" value="1"/>
</dbReference>
<dbReference type="PANTHER" id="PTHR47260">
    <property type="entry name" value="UPF0644 PROTEIN PB2B4.06"/>
    <property type="match status" value="1"/>
</dbReference>
<dbReference type="AlphaFoldDB" id="A0AAQ3RB20"/>
<proteinExistence type="predicted"/>
<dbReference type="Pfam" id="PF03061">
    <property type="entry name" value="4HBT"/>
    <property type="match status" value="1"/>
</dbReference>